<dbReference type="RefSeq" id="WP_190307420.1">
    <property type="nucleotide sequence ID" value="NZ_JACNYK010000001.1"/>
</dbReference>
<organism evidence="2 3">
    <name type="scientific">Sphingobacterium arenae</name>
    <dbReference type="NCBI Taxonomy" id="1280598"/>
    <lineage>
        <taxon>Bacteria</taxon>
        <taxon>Pseudomonadati</taxon>
        <taxon>Bacteroidota</taxon>
        <taxon>Sphingobacteriia</taxon>
        <taxon>Sphingobacteriales</taxon>
        <taxon>Sphingobacteriaceae</taxon>
        <taxon>Sphingobacterium</taxon>
    </lineage>
</organism>
<protein>
    <submittedName>
        <fullName evidence="2">Uncharacterized protein</fullName>
    </submittedName>
</protein>
<evidence type="ECO:0000313" key="3">
    <source>
        <dbReference type="Proteomes" id="UP000606494"/>
    </source>
</evidence>
<sequence length="149" mass="17086">MSEGRSKWGLKRTLTDFGGLSPTYFCYISRIEIIFHTIVLNLEQPKEKERTVHTKPVFVSPDDKDRSLRTSLQQDLFTDSLILIIGVARYHLFKRAGTEERVSGRALYNATDIMEVFHLRNGKLLRNAPISRHSLPPKEPDLGEGSSWE</sequence>
<accession>A0ABR7XZ08</accession>
<name>A0ABR7XZ08_9SPHI</name>
<feature type="region of interest" description="Disordered" evidence="1">
    <location>
        <begin position="130"/>
        <end position="149"/>
    </location>
</feature>
<proteinExistence type="predicted"/>
<dbReference type="EMBL" id="JACNYK010000001">
    <property type="protein sequence ID" value="MBD1424257.1"/>
    <property type="molecule type" value="Genomic_DNA"/>
</dbReference>
<keyword evidence="3" id="KW-1185">Reference proteome</keyword>
<comment type="caution">
    <text evidence="2">The sequence shown here is derived from an EMBL/GenBank/DDBJ whole genome shotgun (WGS) entry which is preliminary data.</text>
</comment>
<dbReference type="Proteomes" id="UP000606494">
    <property type="component" value="Unassembled WGS sequence"/>
</dbReference>
<evidence type="ECO:0000256" key="1">
    <source>
        <dbReference type="SAM" id="MobiDB-lite"/>
    </source>
</evidence>
<gene>
    <name evidence="2" type="ORF">H8B17_01580</name>
</gene>
<evidence type="ECO:0000313" key="2">
    <source>
        <dbReference type="EMBL" id="MBD1424257.1"/>
    </source>
</evidence>
<reference evidence="2 3" key="1">
    <citation type="submission" date="2020-08" db="EMBL/GenBank/DDBJ databases">
        <title>Sphingobacterium sp. DN00404 isolated from aquaculture water.</title>
        <authorList>
            <person name="Zhang M."/>
        </authorList>
    </citation>
    <scope>NUCLEOTIDE SEQUENCE [LARGE SCALE GENOMIC DNA]</scope>
    <source>
        <strain evidence="2 3">KCTC 32294</strain>
    </source>
</reference>